<reference evidence="1 2" key="1">
    <citation type="submission" date="2019-12" db="EMBL/GenBank/DDBJ databases">
        <title>A genome sequence resource for the geographically widespread anthracnose pathogen Colletotrichum asianum.</title>
        <authorList>
            <person name="Meng Y."/>
        </authorList>
    </citation>
    <scope>NUCLEOTIDE SEQUENCE [LARGE SCALE GENOMIC DNA]</scope>
    <source>
        <strain evidence="1 2">ICMP 18580</strain>
    </source>
</reference>
<sequence length="65" mass="7615">NKYIRNLKKILREILTLRKFRNSKKNLIPSKLLLILLLPLLEDTRSLSLTPLLLIIIPLNNLRVS</sequence>
<gene>
    <name evidence="1" type="ORF">GQ607_015229</name>
</gene>
<organism evidence="1 2">
    <name type="scientific">Colletotrichum asianum</name>
    <dbReference type="NCBI Taxonomy" id="702518"/>
    <lineage>
        <taxon>Eukaryota</taxon>
        <taxon>Fungi</taxon>
        <taxon>Dikarya</taxon>
        <taxon>Ascomycota</taxon>
        <taxon>Pezizomycotina</taxon>
        <taxon>Sordariomycetes</taxon>
        <taxon>Hypocreomycetidae</taxon>
        <taxon>Glomerellales</taxon>
        <taxon>Glomerellaceae</taxon>
        <taxon>Colletotrichum</taxon>
        <taxon>Colletotrichum gloeosporioides species complex</taxon>
    </lineage>
</organism>
<keyword evidence="2" id="KW-1185">Reference proteome</keyword>
<dbReference type="EMBL" id="WOWK01000128">
    <property type="protein sequence ID" value="KAF0317556.1"/>
    <property type="molecule type" value="Genomic_DNA"/>
</dbReference>
<comment type="caution">
    <text evidence="1">The sequence shown here is derived from an EMBL/GenBank/DDBJ whole genome shotgun (WGS) entry which is preliminary data.</text>
</comment>
<dbReference type="AlphaFoldDB" id="A0A8H3W1S8"/>
<protein>
    <submittedName>
        <fullName evidence="1">Uncharacterized protein</fullName>
    </submittedName>
</protein>
<proteinExistence type="predicted"/>
<name>A0A8H3W1S8_9PEZI</name>
<dbReference type="Proteomes" id="UP000434172">
    <property type="component" value="Unassembled WGS sequence"/>
</dbReference>
<accession>A0A8H3W1S8</accession>
<feature type="non-terminal residue" evidence="1">
    <location>
        <position position="1"/>
    </location>
</feature>
<evidence type="ECO:0000313" key="1">
    <source>
        <dbReference type="EMBL" id="KAF0317556.1"/>
    </source>
</evidence>
<evidence type="ECO:0000313" key="2">
    <source>
        <dbReference type="Proteomes" id="UP000434172"/>
    </source>
</evidence>